<dbReference type="Pfam" id="PF02301">
    <property type="entry name" value="HORMA"/>
    <property type="match status" value="1"/>
</dbReference>
<dbReference type="PANTHER" id="PTHR48225:SF7">
    <property type="entry name" value="MEIOSIS-SPECIFIC PROTEIN HOP1"/>
    <property type="match status" value="1"/>
</dbReference>
<dbReference type="InterPro" id="IPR036570">
    <property type="entry name" value="HORMA_dom_sf"/>
</dbReference>
<dbReference type="OrthoDB" id="1928087at2759"/>
<comment type="subcellular location">
    <subcellularLocation>
        <location evidence="2">Chromosome</location>
    </subcellularLocation>
    <subcellularLocation>
        <location evidence="1">Nucleus</location>
    </subcellularLocation>
</comment>
<dbReference type="AlphaFoldDB" id="A0A3M7Q3J7"/>
<dbReference type="Gene3D" id="3.30.40.10">
    <property type="entry name" value="Zinc/RING finger domain, C3HC4 (zinc finger)"/>
    <property type="match status" value="1"/>
</dbReference>
<organism evidence="7 8">
    <name type="scientific">Brachionus plicatilis</name>
    <name type="common">Marine rotifer</name>
    <name type="synonym">Brachionus muelleri</name>
    <dbReference type="NCBI Taxonomy" id="10195"/>
    <lineage>
        <taxon>Eukaryota</taxon>
        <taxon>Metazoa</taxon>
        <taxon>Spiralia</taxon>
        <taxon>Gnathifera</taxon>
        <taxon>Rotifera</taxon>
        <taxon>Eurotatoria</taxon>
        <taxon>Monogononta</taxon>
        <taxon>Pseudotrocha</taxon>
        <taxon>Ploima</taxon>
        <taxon>Brachionidae</taxon>
        <taxon>Brachionus</taxon>
    </lineage>
</organism>
<keyword evidence="5" id="KW-0469">Meiosis</keyword>
<proteinExistence type="predicted"/>
<evidence type="ECO:0000256" key="1">
    <source>
        <dbReference type="ARBA" id="ARBA00004123"/>
    </source>
</evidence>
<dbReference type="SUPFAM" id="SSF57903">
    <property type="entry name" value="FYVE/PHD zinc finger"/>
    <property type="match status" value="1"/>
</dbReference>
<keyword evidence="4" id="KW-0539">Nucleus</keyword>
<comment type="caution">
    <text evidence="7">The sequence shown here is derived from an EMBL/GenBank/DDBJ whole genome shotgun (WGS) entry which is preliminary data.</text>
</comment>
<feature type="non-terminal residue" evidence="7">
    <location>
        <position position="326"/>
    </location>
</feature>
<evidence type="ECO:0000256" key="5">
    <source>
        <dbReference type="ARBA" id="ARBA00023254"/>
    </source>
</evidence>
<keyword evidence="8" id="KW-1185">Reference proteome</keyword>
<dbReference type="PROSITE" id="PS50815">
    <property type="entry name" value="HORMA"/>
    <property type="match status" value="1"/>
</dbReference>
<reference evidence="7 8" key="1">
    <citation type="journal article" date="2018" name="Sci. Rep.">
        <title>Genomic signatures of local adaptation to the degree of environmental predictability in rotifers.</title>
        <authorList>
            <person name="Franch-Gras L."/>
            <person name="Hahn C."/>
            <person name="Garcia-Roger E.M."/>
            <person name="Carmona M.J."/>
            <person name="Serra M."/>
            <person name="Gomez A."/>
        </authorList>
    </citation>
    <scope>NUCLEOTIDE SEQUENCE [LARGE SCALE GENOMIC DNA]</scope>
    <source>
        <strain evidence="7">HYR1</strain>
    </source>
</reference>
<accession>A0A3M7Q3J7</accession>
<evidence type="ECO:0000259" key="6">
    <source>
        <dbReference type="PROSITE" id="PS50815"/>
    </source>
</evidence>
<protein>
    <submittedName>
        <fullName evidence="7">HORMA domain-containing 1-like</fullName>
    </submittedName>
</protein>
<evidence type="ECO:0000313" key="7">
    <source>
        <dbReference type="EMBL" id="RNA05772.1"/>
    </source>
</evidence>
<evidence type="ECO:0000256" key="4">
    <source>
        <dbReference type="ARBA" id="ARBA00023242"/>
    </source>
</evidence>
<evidence type="ECO:0000256" key="3">
    <source>
        <dbReference type="ARBA" id="ARBA00022454"/>
    </source>
</evidence>
<sequence length="326" mass="37943">MNESTISEDNHQKNEYLPYNIIQSYEDSLAHTKKLILVAISTISYLRSILPEEVFSTKEVEKMKFKIVRSCNNNESHTLINWIKGAFDAIENEYLSTLSLAIYADPKNPQLVLETYDFHLSYGENVNCQMSKNFSQKIQLTSLIVLRTIIATISSLEEVPLKLSMNMRLIYNENVPDEYEPPGFKACNFEKYRYDQGKCRIRIGDVNCLWHEVNIEINCSNKMLKRDEFNENMDASEVSKKDLNETVELVPIKISIEKIECICNSEQQDKMKLIRCSNCRTFQHAVCYNVFCSEKENGTLWEKEFVHCCINCYHKDPELKTTDKSL</sequence>
<dbReference type="STRING" id="10195.A0A3M7Q3J7"/>
<dbReference type="InterPro" id="IPR011011">
    <property type="entry name" value="Znf_FYVE_PHD"/>
</dbReference>
<name>A0A3M7Q3J7_BRAPC</name>
<dbReference type="EMBL" id="REGN01007608">
    <property type="protein sequence ID" value="RNA05772.1"/>
    <property type="molecule type" value="Genomic_DNA"/>
</dbReference>
<dbReference type="GO" id="GO:0051321">
    <property type="term" value="P:meiotic cell cycle"/>
    <property type="evidence" value="ECO:0007669"/>
    <property type="project" value="UniProtKB-KW"/>
</dbReference>
<evidence type="ECO:0000256" key="2">
    <source>
        <dbReference type="ARBA" id="ARBA00004286"/>
    </source>
</evidence>
<dbReference type="InterPro" id="IPR051294">
    <property type="entry name" value="HORMA_MeioticProgression"/>
</dbReference>
<dbReference type="GO" id="GO:0005634">
    <property type="term" value="C:nucleus"/>
    <property type="evidence" value="ECO:0007669"/>
    <property type="project" value="UniProtKB-SubCell"/>
</dbReference>
<dbReference type="GO" id="GO:0005694">
    <property type="term" value="C:chromosome"/>
    <property type="evidence" value="ECO:0007669"/>
    <property type="project" value="UniProtKB-SubCell"/>
</dbReference>
<dbReference type="SUPFAM" id="SSF56019">
    <property type="entry name" value="The spindle assembly checkpoint protein mad2"/>
    <property type="match status" value="1"/>
</dbReference>
<dbReference type="InterPro" id="IPR013083">
    <property type="entry name" value="Znf_RING/FYVE/PHD"/>
</dbReference>
<feature type="domain" description="HORMA" evidence="6">
    <location>
        <begin position="26"/>
        <end position="217"/>
    </location>
</feature>
<gene>
    <name evidence="7" type="ORF">BpHYR1_028037</name>
</gene>
<dbReference type="Proteomes" id="UP000276133">
    <property type="component" value="Unassembled WGS sequence"/>
</dbReference>
<dbReference type="PANTHER" id="PTHR48225">
    <property type="entry name" value="HORMA DOMAIN-CONTAINING PROTEIN 1"/>
    <property type="match status" value="1"/>
</dbReference>
<keyword evidence="3" id="KW-0158">Chromosome</keyword>
<evidence type="ECO:0000313" key="8">
    <source>
        <dbReference type="Proteomes" id="UP000276133"/>
    </source>
</evidence>
<dbReference type="Gene3D" id="3.30.900.10">
    <property type="entry name" value="HORMA domain"/>
    <property type="match status" value="1"/>
</dbReference>
<dbReference type="InterPro" id="IPR003511">
    <property type="entry name" value="HORMA_dom"/>
</dbReference>